<dbReference type="Proteomes" id="UP000245137">
    <property type="component" value="Unassembled WGS sequence"/>
</dbReference>
<keyword evidence="3" id="KW-1133">Transmembrane helix</keyword>
<dbReference type="Pfam" id="PF13779">
    <property type="entry name" value="DUF4175"/>
    <property type="match status" value="1"/>
</dbReference>
<feature type="coiled-coil region" evidence="1">
    <location>
        <begin position="490"/>
        <end position="537"/>
    </location>
</feature>
<evidence type="ECO:0000256" key="2">
    <source>
        <dbReference type="SAM" id="MobiDB-lite"/>
    </source>
</evidence>
<name>A0A2U1STW5_METSR</name>
<accession>A0A2U1STW5</accession>
<dbReference type="EMBL" id="PUIV01000004">
    <property type="protein sequence ID" value="PWB95058.1"/>
    <property type="molecule type" value="Genomic_DNA"/>
</dbReference>
<protein>
    <submittedName>
        <fullName evidence="4">TIGR02302 family protein</fullName>
    </submittedName>
</protein>
<dbReference type="OrthoDB" id="8477685at2"/>
<keyword evidence="3" id="KW-0472">Membrane</keyword>
<feature type="compositionally biased region" description="Basic and acidic residues" evidence="2">
    <location>
        <begin position="691"/>
        <end position="701"/>
    </location>
</feature>
<feature type="transmembrane region" description="Helical" evidence="3">
    <location>
        <begin position="38"/>
        <end position="62"/>
    </location>
</feature>
<gene>
    <name evidence="4" type="ORF">C5689_04525</name>
</gene>
<dbReference type="NCBIfam" id="TIGR02302">
    <property type="entry name" value="aProt_lowcomp"/>
    <property type="match status" value="1"/>
</dbReference>
<keyword evidence="5" id="KW-1185">Reference proteome</keyword>
<organism evidence="4 5">
    <name type="scientific">Methylosinus sporium</name>
    <dbReference type="NCBI Taxonomy" id="428"/>
    <lineage>
        <taxon>Bacteria</taxon>
        <taxon>Pseudomonadati</taxon>
        <taxon>Pseudomonadota</taxon>
        <taxon>Alphaproteobacteria</taxon>
        <taxon>Hyphomicrobiales</taxon>
        <taxon>Methylocystaceae</taxon>
        <taxon>Methylosinus</taxon>
    </lineage>
</organism>
<dbReference type="AlphaFoldDB" id="A0A2U1STW5"/>
<dbReference type="InterPro" id="IPR012683">
    <property type="entry name" value="CHP02302_TM"/>
</dbReference>
<evidence type="ECO:0000256" key="1">
    <source>
        <dbReference type="SAM" id="Coils"/>
    </source>
</evidence>
<evidence type="ECO:0000313" key="4">
    <source>
        <dbReference type="EMBL" id="PWB95058.1"/>
    </source>
</evidence>
<feature type="region of interest" description="Disordered" evidence="2">
    <location>
        <begin position="624"/>
        <end position="791"/>
    </location>
</feature>
<evidence type="ECO:0000256" key="3">
    <source>
        <dbReference type="SAM" id="Phobius"/>
    </source>
</evidence>
<dbReference type="RefSeq" id="WP_108916082.1">
    <property type="nucleotide sequence ID" value="NZ_BGJY01000002.1"/>
</dbReference>
<evidence type="ECO:0000313" key="5">
    <source>
        <dbReference type="Proteomes" id="UP000245137"/>
    </source>
</evidence>
<keyword evidence="1" id="KW-0175">Coiled coil</keyword>
<comment type="caution">
    <text evidence="4">The sequence shown here is derived from an EMBL/GenBank/DDBJ whole genome shotgun (WGS) entry which is preliminary data.</text>
</comment>
<feature type="compositionally biased region" description="Basic and acidic residues" evidence="2">
    <location>
        <begin position="624"/>
        <end position="638"/>
    </location>
</feature>
<feature type="compositionally biased region" description="Basic and acidic residues" evidence="2">
    <location>
        <begin position="659"/>
        <end position="683"/>
    </location>
</feature>
<feature type="region of interest" description="Disordered" evidence="2">
    <location>
        <begin position="542"/>
        <end position="566"/>
    </location>
</feature>
<proteinExistence type="predicted"/>
<reference evidence="4 5" key="1">
    <citation type="journal article" date="2018" name="Appl. Microbiol. Biotechnol.">
        <title>Co-cultivation of the strictly anaerobic methanogen Methanosarcina barkeri with aerobic methanotrophs in an oxygen-limited membrane bioreactor.</title>
        <authorList>
            <person name="In 't Zandt M.H."/>
            <person name="van den Bosch T.J.M."/>
            <person name="Rijkers R."/>
            <person name="van Kessel M.A.H.J."/>
            <person name="Jetten M.S.M."/>
            <person name="Welte C.U."/>
        </authorList>
    </citation>
    <scope>NUCLEOTIDE SEQUENCE [LARGE SCALE GENOMIC DNA]</scope>
    <source>
        <strain evidence="4 5">DSM 17706</strain>
    </source>
</reference>
<sequence>MTFWRGKSERQGEGESEASPALELLVRRSLAAIAVERLARVAAGLATLLLFFLAVSFSGLWLEIGATARALGVGGFALAALWIGGRGLSAATPRRSEALARLDAAPGAQHRPAASLEDTLAGGADPATRALWALHRSRLERKLAAIEVAPPDPGLPQRDPFALRAAALVAAMAAAFVAGPDREARLLSAFDWASGSASGSAARVDAWFEPPAYTGRPPIVLPQRAEGPWAQVSVPVYSTLVVRSLGARGAASTRGALAPIEGGKQKQPGGESEERFKLEGEAALALRGAGEFRILVIPDRPPTIEITEPPRNNSRGTMTLGFRIDDDYGVVSGEAAAALPATARPSRSLYPPPRLPLPVPPTRGGLGETKATLDFSDHPWAGARVALTLIARDEGGNEGFSAPLDVTLPERRFSKPFARALAEQRRNLALDPDHHARVSTAIGALSLGSELFETPASIFLGLNAAKARLEAARDDADLREVADLLWSMALSLEEGDVSQAERDLRAAQKDLREALARGASEEEIAKLTQDMRAAMEKFLSGLGQKTGKSAERAAPQQGDRRALTEDDLDAMMREIEKAERAGDFAEAQRLLDELQDVLENLSPVQAGRSDPRARDMSRALDELDKLTREEQQLRDETNRGQQGGGEPRRGGKGQSSASDDARARQKALRDRLEREQDRLRRAGEASPDLSDAEKAMKEAEKALGPGGEGAGRAVDAQGRALQALRRGADQLASRMQGEGEEGEGQSGRAGRRAGMRPGDGADPLGRPTGRRQPGGDAGLRDPLGLPPAVRARRVQEELRRRLGQPERPAEELEYFERLLRR</sequence>
<keyword evidence="3" id="KW-0812">Transmembrane</keyword>